<comment type="pathway">
    <text evidence="8 12 14">Amino-acid biosynthesis; L-lysine biosynthesis via DAP pathway; L-lysine from DL-2,6-diaminopimelate: step 1/1.</text>
</comment>
<feature type="domain" description="Orn/DAP/Arg decarboxylase 2 N-terminal" evidence="16">
    <location>
        <begin position="29"/>
        <end position="272"/>
    </location>
</feature>
<dbReference type="PRINTS" id="PR01181">
    <property type="entry name" value="DAPDCRBXLASE"/>
</dbReference>
<evidence type="ECO:0000256" key="3">
    <source>
        <dbReference type="ARBA" id="ARBA00022793"/>
    </source>
</evidence>
<dbReference type="InterPro" id="IPR000183">
    <property type="entry name" value="Orn/DAP/Arg_de-COase"/>
</dbReference>
<feature type="binding site" evidence="12">
    <location>
        <position position="269"/>
    </location>
    <ligand>
        <name>substrate</name>
    </ligand>
</feature>
<sequence length="409" mass="44288">MIQTCEQIPYPQLAEQFGTPLYVYSQDALTQAYRAYETAFSGSQPLICYAVKANSNLSIIQHFAQLGSGFDTVSGGEIARVLAAGGSADKIIFSGVGKTVAEMQFALQNNIKCFNVESLPELDRLNEVAGKMGKIAPISLRINPDVDAKTHPYISTGLKANKFGIAMSDAERAYQHAASLPHLQIVGIDCHIGSQLLDLSPLSAACERILHLIDKLAAQGIELQHIDLGGGVGINYRPNDNPPDLQPYADKVAQLLAGRDLALILEPGRSLVGNAGSLITRVEYVKQGEEKNFVIVDAAMNDLIRPALYQAYHHIDNVDGSRQNRMVADIVGAICETGDFLAQEREIAAQQGDLLRVHSAGAYAASMASNYNTRNRAAEVLVSGSQARLIRQRETFDDLIAHEKACLVE</sequence>
<dbReference type="Pfam" id="PF02784">
    <property type="entry name" value="Orn_Arg_deC_N"/>
    <property type="match status" value="1"/>
</dbReference>
<feature type="binding site" evidence="12">
    <location>
        <position position="336"/>
    </location>
    <ligand>
        <name>substrate</name>
    </ligand>
</feature>
<evidence type="ECO:0000256" key="6">
    <source>
        <dbReference type="ARBA" id="ARBA00023239"/>
    </source>
</evidence>
<dbReference type="Gene3D" id="3.20.20.10">
    <property type="entry name" value="Alanine racemase"/>
    <property type="match status" value="1"/>
</dbReference>
<evidence type="ECO:0000256" key="12">
    <source>
        <dbReference type="HAMAP-Rule" id="MF_02120"/>
    </source>
</evidence>
<dbReference type="NCBIfam" id="TIGR01048">
    <property type="entry name" value="lysA"/>
    <property type="match status" value="1"/>
</dbReference>
<dbReference type="EC" id="4.1.1.20" evidence="10 12"/>
<dbReference type="RefSeq" id="WP_097113944.1">
    <property type="nucleotide sequence ID" value="NZ_CP083931.1"/>
</dbReference>
<dbReference type="InterPro" id="IPR009006">
    <property type="entry name" value="Ala_racemase/Decarboxylase_C"/>
</dbReference>
<feature type="binding site" evidence="12">
    <location>
        <position position="231"/>
    </location>
    <ligand>
        <name>pyridoxal 5'-phosphate</name>
        <dbReference type="ChEBI" id="CHEBI:597326"/>
    </ligand>
</feature>
<evidence type="ECO:0000256" key="4">
    <source>
        <dbReference type="ARBA" id="ARBA00022898"/>
    </source>
</evidence>
<dbReference type="UniPathway" id="UPA00034">
    <property type="reaction ID" value="UER00027"/>
</dbReference>
<organism evidence="17 18">
    <name type="scientific">Alysiella filiformis DSM 16848</name>
    <dbReference type="NCBI Taxonomy" id="1120981"/>
    <lineage>
        <taxon>Bacteria</taxon>
        <taxon>Pseudomonadati</taxon>
        <taxon>Pseudomonadota</taxon>
        <taxon>Betaproteobacteria</taxon>
        <taxon>Neisseriales</taxon>
        <taxon>Neisseriaceae</taxon>
        <taxon>Alysiella</taxon>
    </lineage>
</organism>
<keyword evidence="4 12" id="KW-0663">Pyridoxal phosphate</keyword>
<dbReference type="GO" id="GO:0030170">
    <property type="term" value="F:pyridoxal phosphate binding"/>
    <property type="evidence" value="ECO:0007669"/>
    <property type="project" value="UniProtKB-UniRule"/>
</dbReference>
<comment type="similarity">
    <text evidence="9 12">Belongs to the Orn/Lys/Arg decarboxylase class-II family. LysA subfamily.</text>
</comment>
<dbReference type="CDD" id="cd06828">
    <property type="entry name" value="PLPDE_III_DapDC"/>
    <property type="match status" value="1"/>
</dbReference>
<comment type="cofactor">
    <cofactor evidence="1 12 13 14">
        <name>pyridoxal 5'-phosphate</name>
        <dbReference type="ChEBI" id="CHEBI:597326"/>
    </cofactor>
</comment>
<dbReference type="GO" id="GO:0008836">
    <property type="term" value="F:diaminopimelate decarboxylase activity"/>
    <property type="evidence" value="ECO:0007669"/>
    <property type="project" value="UniProtKB-UniRule"/>
</dbReference>
<dbReference type="PANTHER" id="PTHR43727:SF2">
    <property type="entry name" value="GROUP IV DECARBOXYLASE"/>
    <property type="match status" value="1"/>
</dbReference>
<feature type="binding site" evidence="12">
    <location>
        <position position="309"/>
    </location>
    <ligand>
        <name>substrate</name>
    </ligand>
</feature>
<accession>A0A286E8R7</accession>
<evidence type="ECO:0000256" key="7">
    <source>
        <dbReference type="ARBA" id="ARBA00050464"/>
    </source>
</evidence>
<dbReference type="SUPFAM" id="SSF51419">
    <property type="entry name" value="PLP-binding barrel"/>
    <property type="match status" value="1"/>
</dbReference>
<dbReference type="FunFam" id="2.40.37.10:FF:000003">
    <property type="entry name" value="Diaminopimelate decarboxylase"/>
    <property type="match status" value="1"/>
</dbReference>
<feature type="binding site" evidence="12">
    <location>
        <begin position="266"/>
        <end position="269"/>
    </location>
    <ligand>
        <name>pyridoxal 5'-phosphate</name>
        <dbReference type="ChEBI" id="CHEBI:597326"/>
    </ligand>
</feature>
<gene>
    <name evidence="12" type="primary">lysA</name>
    <name evidence="17" type="ORF">SAMN02746062_00879</name>
</gene>
<comment type="catalytic activity">
    <reaction evidence="7 12 14">
        <text>meso-2,6-diaminopimelate + H(+) = L-lysine + CO2</text>
        <dbReference type="Rhea" id="RHEA:15101"/>
        <dbReference type="ChEBI" id="CHEBI:15378"/>
        <dbReference type="ChEBI" id="CHEBI:16526"/>
        <dbReference type="ChEBI" id="CHEBI:32551"/>
        <dbReference type="ChEBI" id="CHEBI:57791"/>
        <dbReference type="EC" id="4.1.1.20"/>
    </reaction>
</comment>
<dbReference type="PANTHER" id="PTHR43727">
    <property type="entry name" value="DIAMINOPIMELATE DECARBOXYLASE"/>
    <property type="match status" value="1"/>
</dbReference>
<dbReference type="PRINTS" id="PR01179">
    <property type="entry name" value="ODADCRBXLASE"/>
</dbReference>
<evidence type="ECO:0000313" key="17">
    <source>
        <dbReference type="EMBL" id="SOD67308.1"/>
    </source>
</evidence>
<evidence type="ECO:0000259" key="15">
    <source>
        <dbReference type="Pfam" id="PF00278"/>
    </source>
</evidence>
<evidence type="ECO:0000313" key="18">
    <source>
        <dbReference type="Proteomes" id="UP000219669"/>
    </source>
</evidence>
<proteinExistence type="inferred from homology"/>
<keyword evidence="18" id="KW-1185">Reference proteome</keyword>
<feature type="binding site" evidence="12">
    <location>
        <position position="305"/>
    </location>
    <ligand>
        <name>substrate</name>
    </ligand>
</feature>
<evidence type="ECO:0000256" key="8">
    <source>
        <dbReference type="ARBA" id="ARBA00060643"/>
    </source>
</evidence>
<evidence type="ECO:0000256" key="1">
    <source>
        <dbReference type="ARBA" id="ARBA00001933"/>
    </source>
</evidence>
<feature type="domain" description="Orn/DAP/Arg decarboxylase 2 C-terminal" evidence="15">
    <location>
        <begin position="22"/>
        <end position="361"/>
    </location>
</feature>
<dbReference type="InterPro" id="IPR022644">
    <property type="entry name" value="De-COase2_N"/>
</dbReference>
<feature type="binding site" evidence="12">
    <location>
        <position position="363"/>
    </location>
    <ligand>
        <name>substrate</name>
    </ligand>
</feature>
<evidence type="ECO:0000256" key="10">
    <source>
        <dbReference type="ARBA" id="ARBA00066427"/>
    </source>
</evidence>
<evidence type="ECO:0000256" key="14">
    <source>
        <dbReference type="RuleBase" id="RU003738"/>
    </source>
</evidence>
<dbReference type="AlphaFoldDB" id="A0A286E8R7"/>
<dbReference type="GO" id="GO:0009089">
    <property type="term" value="P:lysine biosynthetic process via diaminopimelate"/>
    <property type="evidence" value="ECO:0007669"/>
    <property type="project" value="UniProtKB-UniRule"/>
</dbReference>
<protein>
    <recommendedName>
        <fullName evidence="11 12">Diaminopimelate decarboxylase</fullName>
        <shortName evidence="12">DAP decarboxylase</shortName>
        <shortName evidence="12">DAPDC</shortName>
        <ecNumber evidence="10 12">4.1.1.20</ecNumber>
    </recommendedName>
</protein>
<dbReference type="InterPro" id="IPR022643">
    <property type="entry name" value="De-COase2_C"/>
</dbReference>
<dbReference type="InterPro" id="IPR002986">
    <property type="entry name" value="DAP_deCOOHase_LysA"/>
</dbReference>
<evidence type="ECO:0000256" key="9">
    <source>
        <dbReference type="ARBA" id="ARBA00060983"/>
    </source>
</evidence>
<evidence type="ECO:0000256" key="2">
    <source>
        <dbReference type="ARBA" id="ARBA00022605"/>
    </source>
</evidence>
<dbReference type="InterPro" id="IPR029066">
    <property type="entry name" value="PLP-binding_barrel"/>
</dbReference>
<evidence type="ECO:0000256" key="11">
    <source>
        <dbReference type="ARBA" id="ARBA00074972"/>
    </source>
</evidence>
<keyword evidence="2 12" id="KW-0028">Amino-acid biosynthesis</keyword>
<feature type="binding site" evidence="12">
    <location>
        <position position="363"/>
    </location>
    <ligand>
        <name>pyridoxal 5'-phosphate</name>
        <dbReference type="ChEBI" id="CHEBI:597326"/>
    </ligand>
</feature>
<reference evidence="17 18" key="1">
    <citation type="submission" date="2017-09" db="EMBL/GenBank/DDBJ databases">
        <authorList>
            <person name="Ehlers B."/>
            <person name="Leendertz F.H."/>
        </authorList>
    </citation>
    <scope>NUCLEOTIDE SEQUENCE [LARGE SCALE GENOMIC DNA]</scope>
    <source>
        <strain evidence="17 18">DSM 16848</strain>
    </source>
</reference>
<dbReference type="Proteomes" id="UP000219669">
    <property type="component" value="Unassembled WGS sequence"/>
</dbReference>
<dbReference type="HAMAP" id="MF_02120">
    <property type="entry name" value="LysA"/>
    <property type="match status" value="1"/>
</dbReference>
<dbReference type="Gene3D" id="2.40.37.10">
    <property type="entry name" value="Lyase, Ornithine Decarboxylase, Chain A, domain 1"/>
    <property type="match status" value="1"/>
</dbReference>
<name>A0A286E8R7_9NEIS</name>
<feature type="modified residue" description="N6-(pyridoxal phosphate)lysine" evidence="12 13">
    <location>
        <position position="52"/>
    </location>
</feature>
<keyword evidence="5 12" id="KW-0457">Lysine biosynthesis</keyword>
<evidence type="ECO:0000256" key="13">
    <source>
        <dbReference type="PIRSR" id="PIRSR600183-50"/>
    </source>
</evidence>
<comment type="subunit">
    <text evidence="12">Homodimer.</text>
</comment>
<comment type="function">
    <text evidence="12">Specifically catalyzes the decarboxylation of meso-diaminopimelate (meso-DAP) to L-lysine.</text>
</comment>
<evidence type="ECO:0000259" key="16">
    <source>
        <dbReference type="Pfam" id="PF02784"/>
    </source>
</evidence>
<keyword evidence="3 12" id="KW-0210">Decarboxylase</keyword>
<dbReference type="EMBL" id="OCNF01000005">
    <property type="protein sequence ID" value="SOD67308.1"/>
    <property type="molecule type" value="Genomic_DNA"/>
</dbReference>
<dbReference type="FunFam" id="3.20.20.10:FF:000003">
    <property type="entry name" value="Diaminopimelate decarboxylase"/>
    <property type="match status" value="1"/>
</dbReference>
<dbReference type="SUPFAM" id="SSF50621">
    <property type="entry name" value="Alanine racemase C-terminal domain-like"/>
    <property type="match status" value="1"/>
</dbReference>
<keyword evidence="6 12" id="KW-0456">Lyase</keyword>
<evidence type="ECO:0000256" key="5">
    <source>
        <dbReference type="ARBA" id="ARBA00023154"/>
    </source>
</evidence>
<feature type="active site" description="Proton donor" evidence="13">
    <location>
        <position position="335"/>
    </location>
</feature>
<dbReference type="OrthoDB" id="9802241at2"/>
<dbReference type="Pfam" id="PF00278">
    <property type="entry name" value="Orn_DAP_Arg_deC"/>
    <property type="match status" value="1"/>
</dbReference>